<dbReference type="PANTHER" id="PTHR11097:SF9">
    <property type="entry name" value="EXOSOME COMPLEX COMPONENT RRP43"/>
    <property type="match status" value="1"/>
</dbReference>
<comment type="similarity">
    <text evidence="3">Belongs to the RNase PH family.</text>
</comment>
<evidence type="ECO:0000313" key="12">
    <source>
        <dbReference type="EMBL" id="WAQ98955.1"/>
    </source>
</evidence>
<evidence type="ECO:0000313" key="13">
    <source>
        <dbReference type="Proteomes" id="UP001164746"/>
    </source>
</evidence>
<keyword evidence="6" id="KW-0271">Exosome</keyword>
<keyword evidence="5" id="KW-0698">rRNA processing</keyword>
<dbReference type="InterPro" id="IPR001247">
    <property type="entry name" value="ExoRNase_PH_dom1"/>
</dbReference>
<evidence type="ECO:0000256" key="5">
    <source>
        <dbReference type="ARBA" id="ARBA00022552"/>
    </source>
</evidence>
<evidence type="ECO:0000256" key="3">
    <source>
        <dbReference type="ARBA" id="ARBA00006678"/>
    </source>
</evidence>
<evidence type="ECO:0000256" key="8">
    <source>
        <dbReference type="ARBA" id="ARBA00023242"/>
    </source>
</evidence>
<dbReference type="InterPro" id="IPR027408">
    <property type="entry name" value="PNPase/RNase_PH_dom_sf"/>
</dbReference>
<gene>
    <name evidence="12" type="ORF">MAR_023328</name>
</gene>
<dbReference type="InterPro" id="IPR036345">
    <property type="entry name" value="ExoRNase_PH_dom2_sf"/>
</dbReference>
<dbReference type="Pfam" id="PF03725">
    <property type="entry name" value="RNase_PH_C"/>
    <property type="match status" value="1"/>
</dbReference>
<keyword evidence="8" id="KW-0539">Nucleus</keyword>
<comment type="subcellular location">
    <subcellularLocation>
        <location evidence="1">Cytoplasm</location>
    </subcellularLocation>
    <subcellularLocation>
        <location evidence="2">Nucleus</location>
        <location evidence="2">Nucleolus</location>
    </subcellularLocation>
</comment>
<feature type="domain" description="Exoribonuclease phosphorolytic" evidence="11">
    <location>
        <begin position="130"/>
        <end position="194"/>
    </location>
</feature>
<accession>A0ABY7DQK0</accession>
<evidence type="ECO:0000256" key="9">
    <source>
        <dbReference type="ARBA" id="ARBA00030617"/>
    </source>
</evidence>
<evidence type="ECO:0000256" key="1">
    <source>
        <dbReference type="ARBA" id="ARBA00004496"/>
    </source>
</evidence>
<dbReference type="Gene3D" id="3.30.230.70">
    <property type="entry name" value="GHMP Kinase, N-terminal domain"/>
    <property type="match status" value="2"/>
</dbReference>
<evidence type="ECO:0000256" key="4">
    <source>
        <dbReference type="ARBA" id="ARBA00022490"/>
    </source>
</evidence>
<dbReference type="SUPFAM" id="SSF54211">
    <property type="entry name" value="Ribosomal protein S5 domain 2-like"/>
    <property type="match status" value="1"/>
</dbReference>
<keyword evidence="13" id="KW-1185">Reference proteome</keyword>
<evidence type="ECO:0000256" key="6">
    <source>
        <dbReference type="ARBA" id="ARBA00022835"/>
    </source>
</evidence>
<dbReference type="Proteomes" id="UP001164746">
    <property type="component" value="Chromosome 3"/>
</dbReference>
<evidence type="ECO:0000256" key="2">
    <source>
        <dbReference type="ARBA" id="ARBA00004604"/>
    </source>
</evidence>
<evidence type="ECO:0000259" key="11">
    <source>
        <dbReference type="Pfam" id="PF03725"/>
    </source>
</evidence>
<dbReference type="InterPro" id="IPR020568">
    <property type="entry name" value="Ribosomal_Su5_D2-typ_SF"/>
</dbReference>
<keyword evidence="4" id="KW-0963">Cytoplasm</keyword>
<dbReference type="SUPFAM" id="SSF55666">
    <property type="entry name" value="Ribonuclease PH domain 2-like"/>
    <property type="match status" value="1"/>
</dbReference>
<keyword evidence="7" id="KW-0694">RNA-binding</keyword>
<reference evidence="12" key="1">
    <citation type="submission" date="2022-11" db="EMBL/GenBank/DDBJ databases">
        <title>Centuries of genome instability and evolution in soft-shell clam transmissible cancer (bioRxiv).</title>
        <authorList>
            <person name="Hart S.F.M."/>
            <person name="Yonemitsu M.A."/>
            <person name="Giersch R.M."/>
            <person name="Beal B.F."/>
            <person name="Arriagada G."/>
            <person name="Davis B.W."/>
            <person name="Ostrander E.A."/>
            <person name="Goff S.P."/>
            <person name="Metzger M.J."/>
        </authorList>
    </citation>
    <scope>NUCLEOTIDE SEQUENCE</scope>
    <source>
        <strain evidence="12">MELC-2E11</strain>
        <tissue evidence="12">Siphon/mantle</tissue>
    </source>
</reference>
<feature type="domain" description="Exoribonuclease phosphorolytic" evidence="10">
    <location>
        <begin position="23"/>
        <end position="104"/>
    </location>
</feature>
<proteinExistence type="inferred from homology"/>
<dbReference type="Pfam" id="PF01138">
    <property type="entry name" value="RNase_PH"/>
    <property type="match status" value="1"/>
</dbReference>
<protein>
    <recommendedName>
        <fullName evidence="9">Ribosomal RNA-processing protein 43</fullName>
    </recommendedName>
</protein>
<name>A0ABY7DQK0_MYAAR</name>
<dbReference type="PANTHER" id="PTHR11097">
    <property type="entry name" value="EXOSOME COMPLEX EXONUCLEASE RIBOSOMAL RNA PROCESSING PROTEIN"/>
    <property type="match status" value="1"/>
</dbReference>
<evidence type="ECO:0000259" key="10">
    <source>
        <dbReference type="Pfam" id="PF01138"/>
    </source>
</evidence>
<dbReference type="EMBL" id="CP111014">
    <property type="protein sequence ID" value="WAQ98955.1"/>
    <property type="molecule type" value="Genomic_DNA"/>
</dbReference>
<sequence>MDKMADDSRIARPLEFYRQFIEIAAPKTEHPKRGYIVPNVELSPMCSAMFKPGPPGDQAQCLSVFTDQHVWVLYCDLVCLNYDGNLTDTCVLALLAALKNTRLPLVTWNEEDESLATEEKGNTPVTIKHCPVSSTFAVFDNHVLLVDPTKEEEDLSTGEVTVVTADDQLCMVRKPGGSPLNAGQLADCIDRAFSRNKEVARLMNETLNRVDR</sequence>
<organism evidence="12 13">
    <name type="scientific">Mya arenaria</name>
    <name type="common">Soft-shell clam</name>
    <dbReference type="NCBI Taxonomy" id="6604"/>
    <lineage>
        <taxon>Eukaryota</taxon>
        <taxon>Metazoa</taxon>
        <taxon>Spiralia</taxon>
        <taxon>Lophotrochozoa</taxon>
        <taxon>Mollusca</taxon>
        <taxon>Bivalvia</taxon>
        <taxon>Autobranchia</taxon>
        <taxon>Heteroconchia</taxon>
        <taxon>Euheterodonta</taxon>
        <taxon>Imparidentia</taxon>
        <taxon>Neoheterodontei</taxon>
        <taxon>Myida</taxon>
        <taxon>Myoidea</taxon>
        <taxon>Myidae</taxon>
        <taxon>Mya</taxon>
    </lineage>
</organism>
<dbReference type="InterPro" id="IPR015847">
    <property type="entry name" value="ExoRNase_PH_dom2"/>
</dbReference>
<evidence type="ECO:0000256" key="7">
    <source>
        <dbReference type="ARBA" id="ARBA00022884"/>
    </source>
</evidence>
<dbReference type="InterPro" id="IPR050590">
    <property type="entry name" value="Exosome_comp_Rrp42_subfam"/>
</dbReference>